<dbReference type="Proteomes" id="UP000006365">
    <property type="component" value="Chromosome"/>
</dbReference>
<protein>
    <submittedName>
        <fullName evidence="1">Uncharacterized protein</fullName>
    </submittedName>
</protein>
<dbReference type="RefSeq" id="WP_015724953.1">
    <property type="nucleotide sequence ID" value="NC_014972.1"/>
</dbReference>
<proteinExistence type="predicted"/>
<evidence type="ECO:0000313" key="2">
    <source>
        <dbReference type="Proteomes" id="UP000006365"/>
    </source>
</evidence>
<dbReference type="AlphaFoldDB" id="A0A7U3YN47"/>
<dbReference type="KEGG" id="dpr:Despr_2271"/>
<organism evidence="1 2">
    <name type="scientific">Desulfobulbus propionicus (strain ATCC 33891 / DSM 2032 / VKM B-1956 / 1pr3)</name>
    <dbReference type="NCBI Taxonomy" id="577650"/>
    <lineage>
        <taxon>Bacteria</taxon>
        <taxon>Pseudomonadati</taxon>
        <taxon>Thermodesulfobacteriota</taxon>
        <taxon>Desulfobulbia</taxon>
        <taxon>Desulfobulbales</taxon>
        <taxon>Desulfobulbaceae</taxon>
        <taxon>Desulfobulbus</taxon>
    </lineage>
</organism>
<keyword evidence="2" id="KW-1185">Reference proteome</keyword>
<evidence type="ECO:0000313" key="1">
    <source>
        <dbReference type="EMBL" id="ADW18415.1"/>
    </source>
</evidence>
<name>A0A7U3YN47_DESPD</name>
<reference evidence="1 2" key="1">
    <citation type="journal article" date="2011" name="Stand. Genomic Sci.">
        <title>Complete genome sequence of Desulfobulbus propionicus type strain (1pr3).</title>
        <authorList>
            <person name="Pagani I."/>
            <person name="Lapidus A."/>
            <person name="Nolan M."/>
            <person name="Lucas S."/>
            <person name="Hammon N."/>
            <person name="Deshpande S."/>
            <person name="Cheng J.F."/>
            <person name="Chertkov O."/>
            <person name="Davenport K."/>
            <person name="Tapia R."/>
            <person name="Han C."/>
            <person name="Goodwin L."/>
            <person name="Pitluck S."/>
            <person name="Liolios K."/>
            <person name="Mavromatis K."/>
            <person name="Ivanova N."/>
            <person name="Mikhailova N."/>
            <person name="Pati A."/>
            <person name="Chen A."/>
            <person name="Palaniappan K."/>
            <person name="Land M."/>
            <person name="Hauser L."/>
            <person name="Chang Y.J."/>
            <person name="Jeffries C.D."/>
            <person name="Detter J.C."/>
            <person name="Brambilla E."/>
            <person name="Kannan K.P."/>
            <person name="Djao O.D."/>
            <person name="Rohde M."/>
            <person name="Pukall R."/>
            <person name="Spring S."/>
            <person name="Goker M."/>
            <person name="Sikorski J."/>
            <person name="Woyke T."/>
            <person name="Bristow J."/>
            <person name="Eisen J.A."/>
            <person name="Markowitz V."/>
            <person name="Hugenholtz P."/>
            <person name="Kyrpides N.C."/>
            <person name="Klenk H.P."/>
        </authorList>
    </citation>
    <scope>NUCLEOTIDE SEQUENCE [LARGE SCALE GENOMIC DNA]</scope>
    <source>
        <strain evidence="2">ATCC 33891 / DSM 2032 / 1pr3</strain>
    </source>
</reference>
<dbReference type="EMBL" id="CP002364">
    <property type="protein sequence ID" value="ADW18415.1"/>
    <property type="molecule type" value="Genomic_DNA"/>
</dbReference>
<accession>A0A7U3YN47</accession>
<sequence>MEITHPIHTDQRNGNLHVNLHGHFTPEIAAELPSTIARIYRGTGNIFIHTAKVTAVTPGSRSVFAHYLQLLDLPREKMYLTGIKGLDISPDKGRVIVYEKKKKGCCGRCRDCSCHGNINPATR</sequence>
<gene>
    <name evidence="1" type="ordered locus">Despr_2271</name>
</gene>